<dbReference type="AlphaFoldDB" id="A0A3D8S8S1"/>
<dbReference type="Gene3D" id="4.10.240.10">
    <property type="entry name" value="Zn(2)-C6 fungal-type DNA-binding domain"/>
    <property type="match status" value="1"/>
</dbReference>
<evidence type="ECO:0000259" key="2">
    <source>
        <dbReference type="PROSITE" id="PS50048"/>
    </source>
</evidence>
<accession>A0A3D8S8S1</accession>
<dbReference type="InterPro" id="IPR036864">
    <property type="entry name" value="Zn2-C6_fun-type_DNA-bd_sf"/>
</dbReference>
<dbReference type="Proteomes" id="UP000256645">
    <property type="component" value="Unassembled WGS sequence"/>
</dbReference>
<sequence>MPEQAVPATRKKKQYKKSRQGCMTCKKRRVKCDEAHPVCGPCAKLFVDKRCCEYESRVKPANTIRDLQPRFILPSRQLSPSQPVVQRPSGVNLGQPSHLLELQLMHHYTKVTCALPERCSVPPSLPGSSYPLWEVDIPQIAFTSELVLSALLAVSSLHLSASNPNDPRISQASRFYIDKTLRLYRATISDEDPEHVDVIFATAILLVHITWLSSHSIEDCDPFSIENHLQTFHLCKGLKLLSEKLAPRLIKSHVFGNQVQSQPKPKPALGIDECQYPSFREIARQDLANLSTHFENSLATAEDIEIYKLAVEDMTSTLTLVASGLIDVSFIEQEIASVLHRLPPRFVEMLRENDPIALALLARTFALLKVFDDDRAWWFHGVGEKKVAQVAVHGIASLMPSEWFWAMDFPLKIIRGELKLDA</sequence>
<dbReference type="EMBL" id="PDLM01000003">
    <property type="protein sequence ID" value="RDW82178.1"/>
    <property type="molecule type" value="Genomic_DNA"/>
</dbReference>
<dbReference type="PANTHER" id="PTHR47657:SF14">
    <property type="entry name" value="ZN(2)-C6 FUNGAL-TYPE DOMAIN-CONTAINING PROTEIN"/>
    <property type="match status" value="1"/>
</dbReference>
<reference evidence="3 4" key="1">
    <citation type="journal article" date="2018" name="IMA Fungus">
        <title>IMA Genome-F 9: Draft genome sequence of Annulohypoxylon stygium, Aspergillus mulundensis, Berkeleyomyces basicola (syn. Thielaviopsis basicola), Ceratocystis smalleyi, two Cercospora beticola strains, Coleophoma cylindrospora, Fusarium fracticaudum, Phialophora cf. hyalina, and Morchella septimelata.</title>
        <authorList>
            <person name="Wingfield B.D."/>
            <person name="Bills G.F."/>
            <person name="Dong Y."/>
            <person name="Huang W."/>
            <person name="Nel W.J."/>
            <person name="Swalarsk-Parry B.S."/>
            <person name="Vaghefi N."/>
            <person name="Wilken P.M."/>
            <person name="An Z."/>
            <person name="de Beer Z.W."/>
            <person name="De Vos L."/>
            <person name="Chen L."/>
            <person name="Duong T.A."/>
            <person name="Gao Y."/>
            <person name="Hammerbacher A."/>
            <person name="Kikkert J.R."/>
            <person name="Li Y."/>
            <person name="Li H."/>
            <person name="Li K."/>
            <person name="Li Q."/>
            <person name="Liu X."/>
            <person name="Ma X."/>
            <person name="Naidoo K."/>
            <person name="Pethybridge S.J."/>
            <person name="Sun J."/>
            <person name="Steenkamp E.T."/>
            <person name="van der Nest M.A."/>
            <person name="van Wyk S."/>
            <person name="Wingfield M.J."/>
            <person name="Xiong C."/>
            <person name="Yue Q."/>
            <person name="Zhang X."/>
        </authorList>
    </citation>
    <scope>NUCLEOTIDE SEQUENCE [LARGE SCALE GENOMIC DNA]</scope>
    <source>
        <strain evidence="3 4">BP6252</strain>
    </source>
</reference>
<dbReference type="SUPFAM" id="SSF57701">
    <property type="entry name" value="Zn2/Cys6 DNA-binding domain"/>
    <property type="match status" value="1"/>
</dbReference>
<feature type="domain" description="Zn(2)-C6 fungal-type" evidence="2">
    <location>
        <begin position="21"/>
        <end position="54"/>
    </location>
</feature>
<dbReference type="OrthoDB" id="3546279at2759"/>
<dbReference type="PANTHER" id="PTHR47657">
    <property type="entry name" value="STEROL REGULATORY ELEMENT-BINDING PROTEIN ECM22"/>
    <property type="match status" value="1"/>
</dbReference>
<name>A0A3D8S8S1_9HELO</name>
<gene>
    <name evidence="3" type="ORF">BP6252_03290</name>
</gene>
<dbReference type="InterPro" id="IPR001138">
    <property type="entry name" value="Zn2Cys6_DnaBD"/>
</dbReference>
<dbReference type="GO" id="GO:0008270">
    <property type="term" value="F:zinc ion binding"/>
    <property type="evidence" value="ECO:0007669"/>
    <property type="project" value="InterPro"/>
</dbReference>
<evidence type="ECO:0000313" key="4">
    <source>
        <dbReference type="Proteomes" id="UP000256645"/>
    </source>
</evidence>
<dbReference type="InterPro" id="IPR052400">
    <property type="entry name" value="Zn2-C6_fungal_TF"/>
</dbReference>
<dbReference type="PROSITE" id="PS50048">
    <property type="entry name" value="ZN2_CY6_FUNGAL_2"/>
    <property type="match status" value="1"/>
</dbReference>
<evidence type="ECO:0000313" key="3">
    <source>
        <dbReference type="EMBL" id="RDW82178.1"/>
    </source>
</evidence>
<organism evidence="3 4">
    <name type="scientific">Coleophoma cylindrospora</name>
    <dbReference type="NCBI Taxonomy" id="1849047"/>
    <lineage>
        <taxon>Eukaryota</taxon>
        <taxon>Fungi</taxon>
        <taxon>Dikarya</taxon>
        <taxon>Ascomycota</taxon>
        <taxon>Pezizomycotina</taxon>
        <taxon>Leotiomycetes</taxon>
        <taxon>Helotiales</taxon>
        <taxon>Dermateaceae</taxon>
        <taxon>Coleophoma</taxon>
    </lineage>
</organism>
<dbReference type="SMART" id="SM00066">
    <property type="entry name" value="GAL4"/>
    <property type="match status" value="1"/>
</dbReference>
<comment type="caution">
    <text evidence="3">The sequence shown here is derived from an EMBL/GenBank/DDBJ whole genome shotgun (WGS) entry which is preliminary data.</text>
</comment>
<dbReference type="PROSITE" id="PS00463">
    <property type="entry name" value="ZN2_CY6_FUNGAL_1"/>
    <property type="match status" value="1"/>
</dbReference>
<dbReference type="Pfam" id="PF11951">
    <property type="entry name" value="Fungal_trans_2"/>
    <property type="match status" value="1"/>
</dbReference>
<keyword evidence="1" id="KW-0539">Nucleus</keyword>
<dbReference type="InterPro" id="IPR021858">
    <property type="entry name" value="Fun_TF"/>
</dbReference>
<evidence type="ECO:0000256" key="1">
    <source>
        <dbReference type="ARBA" id="ARBA00023242"/>
    </source>
</evidence>
<keyword evidence="4" id="KW-1185">Reference proteome</keyword>
<proteinExistence type="predicted"/>
<dbReference type="GO" id="GO:0000981">
    <property type="term" value="F:DNA-binding transcription factor activity, RNA polymerase II-specific"/>
    <property type="evidence" value="ECO:0007669"/>
    <property type="project" value="InterPro"/>
</dbReference>
<dbReference type="CDD" id="cd00067">
    <property type="entry name" value="GAL4"/>
    <property type="match status" value="1"/>
</dbReference>
<protein>
    <recommendedName>
        <fullName evidence="2">Zn(2)-C6 fungal-type domain-containing protein</fullName>
    </recommendedName>
</protein>